<organism evidence="4 5">
    <name type="scientific">Winogradskyella flava</name>
    <dbReference type="NCBI Taxonomy" id="1884876"/>
    <lineage>
        <taxon>Bacteria</taxon>
        <taxon>Pseudomonadati</taxon>
        <taxon>Bacteroidota</taxon>
        <taxon>Flavobacteriia</taxon>
        <taxon>Flavobacteriales</taxon>
        <taxon>Flavobacteriaceae</taxon>
        <taxon>Winogradskyella</taxon>
    </lineage>
</organism>
<dbReference type="Gene3D" id="2.40.50.1020">
    <property type="entry name" value="LytTr DNA-binding domain"/>
    <property type="match status" value="1"/>
</dbReference>
<dbReference type="Gene3D" id="3.40.50.2300">
    <property type="match status" value="1"/>
</dbReference>
<gene>
    <name evidence="4" type="ORF">H7F21_08995</name>
</gene>
<reference evidence="4" key="1">
    <citation type="submission" date="2020-08" db="EMBL/GenBank/DDBJ databases">
        <title>Winogradskyella ouciana sp. nov., isolated from the hadal seawater of the Mariana Trench.</title>
        <authorList>
            <person name="He X."/>
        </authorList>
    </citation>
    <scope>NUCLEOTIDE SEQUENCE [LARGE SCALE GENOMIC DNA]</scope>
    <source>
        <strain evidence="4">KCTC 52348</strain>
    </source>
</reference>
<evidence type="ECO:0000259" key="3">
    <source>
        <dbReference type="PROSITE" id="PS50930"/>
    </source>
</evidence>
<comment type="caution">
    <text evidence="4">The sequence shown here is derived from an EMBL/GenBank/DDBJ whole genome shotgun (WGS) entry which is preliminary data.</text>
</comment>
<proteinExistence type="predicted"/>
<dbReference type="InterPro" id="IPR001789">
    <property type="entry name" value="Sig_transdc_resp-reg_receiver"/>
</dbReference>
<dbReference type="GO" id="GO:0000156">
    <property type="term" value="F:phosphorelay response regulator activity"/>
    <property type="evidence" value="ECO:0007669"/>
    <property type="project" value="InterPro"/>
</dbReference>
<feature type="domain" description="HTH LytTR-type" evidence="3">
    <location>
        <begin position="135"/>
        <end position="233"/>
    </location>
</feature>
<feature type="modified residue" description="4-aspartylphosphate" evidence="1">
    <location>
        <position position="54"/>
    </location>
</feature>
<dbReference type="Pfam" id="PF04397">
    <property type="entry name" value="LytTR"/>
    <property type="match status" value="1"/>
</dbReference>
<dbReference type="InterPro" id="IPR007492">
    <property type="entry name" value="LytTR_DNA-bd_dom"/>
</dbReference>
<evidence type="ECO:0000256" key="1">
    <source>
        <dbReference type="PROSITE-ProRule" id="PRU00169"/>
    </source>
</evidence>
<evidence type="ECO:0000313" key="5">
    <source>
        <dbReference type="Proteomes" id="UP000533900"/>
    </source>
</evidence>
<dbReference type="PANTHER" id="PTHR37299:SF1">
    <property type="entry name" value="STAGE 0 SPORULATION PROTEIN A HOMOLOG"/>
    <property type="match status" value="1"/>
</dbReference>
<dbReference type="Pfam" id="PF00072">
    <property type="entry name" value="Response_reg"/>
    <property type="match status" value="1"/>
</dbReference>
<dbReference type="GO" id="GO:0003677">
    <property type="term" value="F:DNA binding"/>
    <property type="evidence" value="ECO:0007669"/>
    <property type="project" value="InterPro"/>
</dbReference>
<dbReference type="AlphaFoldDB" id="A0A842IWR3"/>
<evidence type="ECO:0000259" key="2">
    <source>
        <dbReference type="PROSITE" id="PS50110"/>
    </source>
</evidence>
<dbReference type="SMART" id="SM00850">
    <property type="entry name" value="LytTR"/>
    <property type="match status" value="1"/>
</dbReference>
<keyword evidence="1" id="KW-0597">Phosphoprotein</keyword>
<feature type="domain" description="Response regulatory" evidence="2">
    <location>
        <begin position="3"/>
        <end position="114"/>
    </location>
</feature>
<dbReference type="RefSeq" id="WP_185788938.1">
    <property type="nucleotide sequence ID" value="NZ_JACLCP010000002.1"/>
</dbReference>
<protein>
    <submittedName>
        <fullName evidence="4">Response regulator transcription factor</fullName>
    </submittedName>
</protein>
<dbReference type="SMART" id="SM00448">
    <property type="entry name" value="REC"/>
    <property type="match status" value="1"/>
</dbReference>
<dbReference type="EMBL" id="JACLCP010000002">
    <property type="protein sequence ID" value="MBC2845228.1"/>
    <property type="molecule type" value="Genomic_DNA"/>
</dbReference>
<sequence length="233" mass="27130">MIRFIIIDDEPIAHKIIESFAKDLPHLHLQANCHNAMEAMEYLQANDIDLMFLDINMPKMKGLDFLKLLKNPPSVIITTAYEEFALEGYELNVIDYLLKPFSFERFTQAIYRVQQSKPKVETVVKTISKEEPESIFIKGDKRHIQVALNEITCIESIGSYCKVITKEETIITHEKISNFEKILDSNNFIRVHKSFIVSKRYIKSIEGNRILILDKHIPIGQTYKLNLKKVLKY</sequence>
<accession>A0A842IWR3</accession>
<dbReference type="PROSITE" id="PS50110">
    <property type="entry name" value="RESPONSE_REGULATORY"/>
    <property type="match status" value="1"/>
</dbReference>
<keyword evidence="5" id="KW-1185">Reference proteome</keyword>
<dbReference type="InterPro" id="IPR011006">
    <property type="entry name" value="CheY-like_superfamily"/>
</dbReference>
<dbReference type="PANTHER" id="PTHR37299">
    <property type="entry name" value="TRANSCRIPTIONAL REGULATOR-RELATED"/>
    <property type="match status" value="1"/>
</dbReference>
<dbReference type="SUPFAM" id="SSF52172">
    <property type="entry name" value="CheY-like"/>
    <property type="match status" value="1"/>
</dbReference>
<dbReference type="Proteomes" id="UP000533900">
    <property type="component" value="Unassembled WGS sequence"/>
</dbReference>
<name>A0A842IWR3_9FLAO</name>
<dbReference type="PROSITE" id="PS50930">
    <property type="entry name" value="HTH_LYTTR"/>
    <property type="match status" value="1"/>
</dbReference>
<dbReference type="InterPro" id="IPR046947">
    <property type="entry name" value="LytR-like"/>
</dbReference>
<evidence type="ECO:0000313" key="4">
    <source>
        <dbReference type="EMBL" id="MBC2845228.1"/>
    </source>
</evidence>